<dbReference type="GO" id="GO:0030955">
    <property type="term" value="F:potassium ion binding"/>
    <property type="evidence" value="ECO:0007669"/>
    <property type="project" value="InterPro"/>
</dbReference>
<evidence type="ECO:0000259" key="13">
    <source>
        <dbReference type="Pfam" id="PF00224"/>
    </source>
</evidence>
<dbReference type="InterPro" id="IPR015813">
    <property type="entry name" value="Pyrv/PenolPyrv_kinase-like_dom"/>
</dbReference>
<keyword evidence="8" id="KW-0067">ATP-binding</keyword>
<dbReference type="GeneID" id="88806587"/>
<dbReference type="Gene3D" id="3.20.20.60">
    <property type="entry name" value="Phosphoenolpyruvate-binding domains"/>
    <property type="match status" value="1"/>
</dbReference>
<evidence type="ECO:0000256" key="5">
    <source>
        <dbReference type="ARBA" id="ARBA00022723"/>
    </source>
</evidence>
<sequence length="353" mass="39369">MEFLKKSLTQECEPFIIATVGMPCCEPDGIDLLLRNGVNVLRYNIAADLGYLEHSRRIKLARGEISKAGKAGNVAIMLDLPFPGRKIRIGMLPERKHTVKKGEIVTFKTGKESINFHDFIPVNYPNIARFVEPGKDISIGDGELALKVKQQLSDESFSAVALNDGFIPCQKSVNFGHIVEAEIDEEMLAFVAETRPDWIALSFINDVQQLTKSFEIMSRYGITRLNTSFVIKIETQQGVDNIHQFIKLVDAVIIARGDLAVSADYFRLGINQKLLTDACKRAKMPVILSTQILESSCEWHVPARAEISGLTYAILDGINGIMLAKETSSLNNISRPLIVMNEIINECKKFKLQ</sequence>
<dbReference type="UniPathway" id="UPA00109">
    <property type="reaction ID" value="UER00188"/>
</dbReference>
<dbReference type="PANTHER" id="PTHR11817">
    <property type="entry name" value="PYRUVATE KINASE"/>
    <property type="match status" value="1"/>
</dbReference>
<dbReference type="EMBL" id="WSFC01000026">
    <property type="protein sequence ID" value="NDL04132.1"/>
    <property type="molecule type" value="Genomic_DNA"/>
</dbReference>
<comment type="similarity">
    <text evidence="2 12">Belongs to the pyruvate kinase family.</text>
</comment>
<evidence type="ECO:0000313" key="14">
    <source>
        <dbReference type="EMBL" id="NDL04132.1"/>
    </source>
</evidence>
<dbReference type="SUPFAM" id="SSF50800">
    <property type="entry name" value="PK beta-barrel domain-like"/>
    <property type="match status" value="1"/>
</dbReference>
<keyword evidence="4 12" id="KW-0808">Transferase</keyword>
<dbReference type="GO" id="GO:0000287">
    <property type="term" value="F:magnesium ion binding"/>
    <property type="evidence" value="ECO:0007669"/>
    <property type="project" value="InterPro"/>
</dbReference>
<evidence type="ECO:0000256" key="7">
    <source>
        <dbReference type="ARBA" id="ARBA00022777"/>
    </source>
</evidence>
<evidence type="ECO:0000256" key="3">
    <source>
        <dbReference type="ARBA" id="ARBA00012142"/>
    </source>
</evidence>
<evidence type="ECO:0000256" key="11">
    <source>
        <dbReference type="ARBA" id="ARBA00023317"/>
    </source>
</evidence>
<keyword evidence="11" id="KW-0670">Pyruvate</keyword>
<keyword evidence="5" id="KW-0479">Metal-binding</keyword>
<organism evidence="15 16">
    <name type="scientific">Photorhabdus bodei</name>
    <dbReference type="NCBI Taxonomy" id="2029681"/>
    <lineage>
        <taxon>Bacteria</taxon>
        <taxon>Pseudomonadati</taxon>
        <taxon>Pseudomonadota</taxon>
        <taxon>Gammaproteobacteria</taxon>
        <taxon>Enterobacterales</taxon>
        <taxon>Morganellaceae</taxon>
        <taxon>Photorhabdus</taxon>
    </lineage>
</organism>
<keyword evidence="17" id="KW-1185">Reference proteome</keyword>
<dbReference type="InterPro" id="IPR011037">
    <property type="entry name" value="Pyrv_Knase-like_insert_dom_sf"/>
</dbReference>
<evidence type="ECO:0000313" key="15">
    <source>
        <dbReference type="EMBL" id="RAX12167.1"/>
    </source>
</evidence>
<evidence type="ECO:0000256" key="8">
    <source>
        <dbReference type="ARBA" id="ARBA00022840"/>
    </source>
</evidence>
<evidence type="ECO:0000256" key="9">
    <source>
        <dbReference type="ARBA" id="ARBA00022842"/>
    </source>
</evidence>
<dbReference type="EC" id="2.7.1.40" evidence="3 12"/>
<dbReference type="Pfam" id="PF00224">
    <property type="entry name" value="PK"/>
    <property type="match status" value="1"/>
</dbReference>
<keyword evidence="7 12" id="KW-0418">Kinase</keyword>
<evidence type="ECO:0000313" key="17">
    <source>
        <dbReference type="Proteomes" id="UP000466619"/>
    </source>
</evidence>
<dbReference type="GO" id="GO:0016301">
    <property type="term" value="F:kinase activity"/>
    <property type="evidence" value="ECO:0007669"/>
    <property type="project" value="UniProtKB-KW"/>
</dbReference>
<dbReference type="RefSeq" id="WP_112895482.1">
    <property type="nucleotide sequence ID" value="NZ_CAWNYH010000018.1"/>
</dbReference>
<reference evidence="15" key="1">
    <citation type="submission" date="2017-08" db="EMBL/GenBank/DDBJ databases">
        <authorList>
            <person name="de Groot N.N."/>
        </authorList>
    </citation>
    <scope>NUCLEOTIDE SEQUENCE</scope>
    <source>
        <strain evidence="15">LJ24-63</strain>
    </source>
</reference>
<evidence type="ECO:0000256" key="2">
    <source>
        <dbReference type="ARBA" id="ARBA00008663"/>
    </source>
</evidence>
<comment type="caution">
    <text evidence="15">The sequence shown here is derived from an EMBL/GenBank/DDBJ whole genome shotgun (WGS) entry which is preliminary data.</text>
</comment>
<reference evidence="14 17" key="3">
    <citation type="submission" date="2019-12" db="EMBL/GenBank/DDBJ databases">
        <title>Engineering Photorhabdus to improve their lethality against agricultural pests.</title>
        <authorList>
            <person name="Machado R.A.R."/>
        </authorList>
    </citation>
    <scope>NUCLEOTIDE SEQUENCE [LARGE SCALE GENOMIC DNA]</scope>
    <source>
        <strain evidence="14 17">M-CN4</strain>
    </source>
</reference>
<dbReference type="AlphaFoldDB" id="A0A329X5S7"/>
<evidence type="ECO:0000313" key="16">
    <source>
        <dbReference type="Proteomes" id="UP000250919"/>
    </source>
</evidence>
<dbReference type="PRINTS" id="PR01050">
    <property type="entry name" value="PYRUVTKNASE"/>
</dbReference>
<name>A0A329X5S7_9GAMM</name>
<dbReference type="InterPro" id="IPR040442">
    <property type="entry name" value="Pyrv_kinase-like_dom_sf"/>
</dbReference>
<keyword evidence="9 12" id="KW-0460">Magnesium</keyword>
<evidence type="ECO:0000256" key="4">
    <source>
        <dbReference type="ARBA" id="ARBA00022679"/>
    </source>
</evidence>
<gene>
    <name evidence="15" type="ORF">CKY02_12035</name>
    <name evidence="14" type="ORF">GPY48_13155</name>
</gene>
<evidence type="ECO:0000256" key="12">
    <source>
        <dbReference type="RuleBase" id="RU000504"/>
    </source>
</evidence>
<accession>A0A329X5S7</accession>
<keyword evidence="6" id="KW-0547">Nucleotide-binding</keyword>
<comment type="catalytic activity">
    <reaction evidence="12">
        <text>pyruvate + ATP = phosphoenolpyruvate + ADP + H(+)</text>
        <dbReference type="Rhea" id="RHEA:18157"/>
        <dbReference type="ChEBI" id="CHEBI:15361"/>
        <dbReference type="ChEBI" id="CHEBI:15378"/>
        <dbReference type="ChEBI" id="CHEBI:30616"/>
        <dbReference type="ChEBI" id="CHEBI:58702"/>
        <dbReference type="ChEBI" id="CHEBI:456216"/>
        <dbReference type="EC" id="2.7.1.40"/>
    </reaction>
</comment>
<reference evidence="15 16" key="2">
    <citation type="journal article" date="2018" name="Int. J. Syst. Evol. Microbiol.">
        <title>Whole-genome-based revisit of Photorhabdus phylogeny: proposal for the elevation of most Photorhabdus subspecies to the species level and description of one novel species Photorhabdus bodei sp. nov., and one novel subspecies Photorhabdus laumondii subsp. clarkei subsp. nov.</title>
        <authorList>
            <person name="Machado R.A.R."/>
            <person name="Wuthrich D."/>
            <person name="Kuhnert P."/>
            <person name="Arce C.C.M."/>
            <person name="Thonen L."/>
            <person name="Ruiz C."/>
            <person name="Zhang X."/>
            <person name="Robert C.A.M."/>
            <person name="Karimi J."/>
            <person name="Kamali S."/>
            <person name="Ma J."/>
            <person name="Bruggmann R."/>
            <person name="Erb M."/>
        </authorList>
    </citation>
    <scope>NUCLEOTIDE SEQUENCE [LARGE SCALE GENOMIC DNA]</scope>
    <source>
        <strain evidence="15 16">LJ24-63</strain>
    </source>
</reference>
<proteinExistence type="inferred from homology"/>
<dbReference type="EMBL" id="NSCM01000018">
    <property type="protein sequence ID" value="RAX12167.1"/>
    <property type="molecule type" value="Genomic_DNA"/>
</dbReference>
<dbReference type="GO" id="GO:0005524">
    <property type="term" value="F:ATP binding"/>
    <property type="evidence" value="ECO:0007669"/>
    <property type="project" value="UniProtKB-KW"/>
</dbReference>
<keyword evidence="10 12" id="KW-0324">Glycolysis</keyword>
<dbReference type="GO" id="GO:0004743">
    <property type="term" value="F:pyruvate kinase activity"/>
    <property type="evidence" value="ECO:0007669"/>
    <property type="project" value="UniProtKB-EC"/>
</dbReference>
<dbReference type="InterPro" id="IPR001697">
    <property type="entry name" value="Pyr_Knase"/>
</dbReference>
<dbReference type="InterPro" id="IPR015806">
    <property type="entry name" value="Pyrv_Knase_insert_dom_sf"/>
</dbReference>
<dbReference type="Proteomes" id="UP000466619">
    <property type="component" value="Unassembled WGS sequence"/>
</dbReference>
<comment type="pathway">
    <text evidence="1 12">Carbohydrate degradation; glycolysis; pyruvate from D-glyceraldehyde 3-phosphate: step 5/5.</text>
</comment>
<dbReference type="SUPFAM" id="SSF51621">
    <property type="entry name" value="Phosphoenolpyruvate/pyruvate domain"/>
    <property type="match status" value="1"/>
</dbReference>
<feature type="domain" description="Pyruvate kinase barrel" evidence="13">
    <location>
        <begin position="16"/>
        <end position="328"/>
    </location>
</feature>
<evidence type="ECO:0000256" key="1">
    <source>
        <dbReference type="ARBA" id="ARBA00004997"/>
    </source>
</evidence>
<dbReference type="Gene3D" id="2.40.33.10">
    <property type="entry name" value="PK beta-barrel domain-like"/>
    <property type="match status" value="1"/>
</dbReference>
<dbReference type="InterPro" id="IPR015793">
    <property type="entry name" value="Pyrv_Knase_brl"/>
</dbReference>
<protein>
    <recommendedName>
        <fullName evidence="3 12">Pyruvate kinase</fullName>
        <ecNumber evidence="3 12">2.7.1.40</ecNumber>
    </recommendedName>
</protein>
<dbReference type="Proteomes" id="UP000250919">
    <property type="component" value="Unassembled WGS sequence"/>
</dbReference>
<evidence type="ECO:0000256" key="6">
    <source>
        <dbReference type="ARBA" id="ARBA00022741"/>
    </source>
</evidence>
<evidence type="ECO:0000256" key="10">
    <source>
        <dbReference type="ARBA" id="ARBA00023152"/>
    </source>
</evidence>